<dbReference type="RefSeq" id="WP_203901777.1">
    <property type="nucleotide sequence ID" value="NZ_BOPF01000020.1"/>
</dbReference>
<evidence type="ECO:0000256" key="1">
    <source>
        <dbReference type="SAM" id="Coils"/>
    </source>
</evidence>
<dbReference type="Proteomes" id="UP000619260">
    <property type="component" value="Unassembled WGS sequence"/>
</dbReference>
<keyword evidence="3" id="KW-0812">Transmembrane</keyword>
<sequence>MAYPGDPAQQQPQQYYQDGAGYPAQPAPGYHDPNFPASGPPVSGTPYSGVPYSGPPMAVQPISGPVTGPGPGPATPGGGRNQSTVVFASLTVLLLLVTAVLGVLYGTKSGDYNDEKRTVAARDADLAGTRSDLEKTKADLEKTKKDLDAANAALKDSQTDADELKRQKQVIANCINLLIEAGRAQSAGDTATAAAKDAEADKVCDEAFRHLGIR</sequence>
<evidence type="ECO:0000256" key="3">
    <source>
        <dbReference type="SAM" id="Phobius"/>
    </source>
</evidence>
<keyword evidence="5" id="KW-1185">Reference proteome</keyword>
<keyword evidence="1" id="KW-0175">Coiled coil</keyword>
<dbReference type="AlphaFoldDB" id="A0A8J4DRM1"/>
<evidence type="ECO:0000313" key="5">
    <source>
        <dbReference type="Proteomes" id="UP000619260"/>
    </source>
</evidence>
<evidence type="ECO:0000256" key="2">
    <source>
        <dbReference type="SAM" id="MobiDB-lite"/>
    </source>
</evidence>
<reference evidence="4" key="1">
    <citation type="submission" date="2021-01" db="EMBL/GenBank/DDBJ databases">
        <title>Whole genome shotgun sequence of Virgisporangium aliadipatigenens NBRC 105644.</title>
        <authorList>
            <person name="Komaki H."/>
            <person name="Tamura T."/>
        </authorList>
    </citation>
    <scope>NUCLEOTIDE SEQUENCE</scope>
    <source>
        <strain evidence="4">NBRC 105644</strain>
    </source>
</reference>
<feature type="region of interest" description="Disordered" evidence="2">
    <location>
        <begin position="1"/>
        <end position="79"/>
    </location>
</feature>
<accession>A0A8J4DRM1</accession>
<keyword evidence="3" id="KW-1133">Transmembrane helix</keyword>
<gene>
    <name evidence="4" type="ORF">Val02_51660</name>
</gene>
<keyword evidence="3" id="KW-0472">Membrane</keyword>
<comment type="caution">
    <text evidence="4">The sequence shown here is derived from an EMBL/GenBank/DDBJ whole genome shotgun (WGS) entry which is preliminary data.</text>
</comment>
<feature type="compositionally biased region" description="Low complexity" evidence="2">
    <location>
        <begin position="1"/>
        <end position="24"/>
    </location>
</feature>
<proteinExistence type="predicted"/>
<feature type="transmembrane region" description="Helical" evidence="3">
    <location>
        <begin position="85"/>
        <end position="107"/>
    </location>
</feature>
<protein>
    <submittedName>
        <fullName evidence="4">Uncharacterized protein</fullName>
    </submittedName>
</protein>
<evidence type="ECO:0000313" key="4">
    <source>
        <dbReference type="EMBL" id="GIJ48280.1"/>
    </source>
</evidence>
<dbReference type="EMBL" id="BOPF01000020">
    <property type="protein sequence ID" value="GIJ48280.1"/>
    <property type="molecule type" value="Genomic_DNA"/>
</dbReference>
<feature type="coiled-coil region" evidence="1">
    <location>
        <begin position="126"/>
        <end position="167"/>
    </location>
</feature>
<name>A0A8J4DRM1_9ACTN</name>
<organism evidence="4 5">
    <name type="scientific">Virgisporangium aliadipatigenens</name>
    <dbReference type="NCBI Taxonomy" id="741659"/>
    <lineage>
        <taxon>Bacteria</taxon>
        <taxon>Bacillati</taxon>
        <taxon>Actinomycetota</taxon>
        <taxon>Actinomycetes</taxon>
        <taxon>Micromonosporales</taxon>
        <taxon>Micromonosporaceae</taxon>
        <taxon>Virgisporangium</taxon>
    </lineage>
</organism>